<dbReference type="SUPFAM" id="SSF50156">
    <property type="entry name" value="PDZ domain-like"/>
    <property type="match status" value="1"/>
</dbReference>
<feature type="domain" description="PDZ" evidence="2">
    <location>
        <begin position="132"/>
        <end position="215"/>
    </location>
</feature>
<dbReference type="InterPro" id="IPR036034">
    <property type="entry name" value="PDZ_sf"/>
</dbReference>
<dbReference type="EMBL" id="OC857175">
    <property type="protein sequence ID" value="CAD7624822.1"/>
    <property type="molecule type" value="Genomic_DNA"/>
</dbReference>
<dbReference type="GO" id="GO:0005794">
    <property type="term" value="C:Golgi apparatus"/>
    <property type="evidence" value="ECO:0007669"/>
    <property type="project" value="InterPro"/>
</dbReference>
<dbReference type="OrthoDB" id="10063653at2759"/>
<dbReference type="GO" id="GO:2000009">
    <property type="term" value="P:negative regulation of protein localization to cell surface"/>
    <property type="evidence" value="ECO:0007669"/>
    <property type="project" value="TreeGrafter"/>
</dbReference>
<name>A0A7R9PXQ2_9ACAR</name>
<protein>
    <recommendedName>
        <fullName evidence="2">PDZ domain-containing protein</fullName>
    </recommendedName>
</protein>
<dbReference type="PROSITE" id="PS50106">
    <property type="entry name" value="PDZ"/>
    <property type="match status" value="1"/>
</dbReference>
<dbReference type="EMBL" id="CAJPIZ010002600">
    <property type="protein sequence ID" value="CAG2105252.1"/>
    <property type="molecule type" value="Genomic_DNA"/>
</dbReference>
<dbReference type="Proteomes" id="UP000759131">
    <property type="component" value="Unassembled WGS sequence"/>
</dbReference>
<keyword evidence="4" id="KW-1185">Reference proteome</keyword>
<dbReference type="SMART" id="SM00228">
    <property type="entry name" value="PDZ"/>
    <property type="match status" value="1"/>
</dbReference>
<feature type="compositionally biased region" description="Polar residues" evidence="1">
    <location>
        <begin position="274"/>
        <end position="294"/>
    </location>
</feature>
<dbReference type="PANTHER" id="PTHR16528">
    <property type="entry name" value="GOLGI-ASSOCIATED PDZ AND COILED-COIL MOTIF-CONTAINING"/>
    <property type="match status" value="1"/>
</dbReference>
<proteinExistence type="predicted"/>
<dbReference type="GO" id="GO:0030140">
    <property type="term" value="C:trans-Golgi network transport vesicle"/>
    <property type="evidence" value="ECO:0007669"/>
    <property type="project" value="TreeGrafter"/>
</dbReference>
<dbReference type="AlphaFoldDB" id="A0A7R9PXQ2"/>
<evidence type="ECO:0000259" key="2">
    <source>
        <dbReference type="PROSITE" id="PS50106"/>
    </source>
</evidence>
<gene>
    <name evidence="3" type="ORF">OSB1V03_LOCUS5261</name>
</gene>
<dbReference type="GO" id="GO:0044325">
    <property type="term" value="F:transmembrane transporter binding"/>
    <property type="evidence" value="ECO:0007669"/>
    <property type="project" value="TreeGrafter"/>
</dbReference>
<dbReference type="PANTHER" id="PTHR16528:SF2">
    <property type="entry name" value="GOLGI-ASSOCIATED PDZ AND COILED-COIL MOTIF-CONTAINING PROTEIN"/>
    <property type="match status" value="1"/>
</dbReference>
<dbReference type="InterPro" id="IPR001478">
    <property type="entry name" value="PDZ"/>
</dbReference>
<organism evidence="3">
    <name type="scientific">Medioppia subpectinata</name>
    <dbReference type="NCBI Taxonomy" id="1979941"/>
    <lineage>
        <taxon>Eukaryota</taxon>
        <taxon>Metazoa</taxon>
        <taxon>Ecdysozoa</taxon>
        <taxon>Arthropoda</taxon>
        <taxon>Chelicerata</taxon>
        <taxon>Arachnida</taxon>
        <taxon>Acari</taxon>
        <taxon>Acariformes</taxon>
        <taxon>Sarcoptiformes</taxon>
        <taxon>Oribatida</taxon>
        <taxon>Brachypylina</taxon>
        <taxon>Oppioidea</taxon>
        <taxon>Oppiidae</taxon>
        <taxon>Medioppia</taxon>
    </lineage>
</organism>
<evidence type="ECO:0000313" key="3">
    <source>
        <dbReference type="EMBL" id="CAD7624822.1"/>
    </source>
</evidence>
<dbReference type="GO" id="GO:0016020">
    <property type="term" value="C:membrane"/>
    <property type="evidence" value="ECO:0007669"/>
    <property type="project" value="TreeGrafter"/>
</dbReference>
<dbReference type="InterPro" id="IPR038879">
    <property type="entry name" value="GOPC"/>
</dbReference>
<reference evidence="3" key="1">
    <citation type="submission" date="2020-11" db="EMBL/GenBank/DDBJ databases">
        <authorList>
            <person name="Tran Van P."/>
        </authorList>
    </citation>
    <scope>NUCLEOTIDE SEQUENCE</scope>
</reference>
<dbReference type="Gene3D" id="2.30.42.10">
    <property type="match status" value="1"/>
</dbReference>
<evidence type="ECO:0000313" key="4">
    <source>
        <dbReference type="Proteomes" id="UP000759131"/>
    </source>
</evidence>
<sequence length="314" mass="34690">MRTNVKIMIFYDKSADNCKLKTRSAFNSENISLRRQTLQLQSELFGSRLAAKYLDKELAGRIQQIQLLGRDAKDADHDRLWNQLEAEIHLHRHKTVIRACRANCLDGYPLAAPPQHNSLALKKRQGVGVFRFVTIDKDANQGLGISITGGKEHGVPIIISQIHANTAAARCGALYVGDAILSVNQIDLRDAKHADAAYILSNQSGECVLEVVFVAPDEQTDDEEYVGCADGDQVITGLGISGGNYPFYDSQVIDANAIESNDYYNNQTINETESLDGSASQANETIGSVSSSPTKRYPGKQKEYQKLTFWPLFH</sequence>
<accession>A0A7R9PXQ2</accession>
<feature type="region of interest" description="Disordered" evidence="1">
    <location>
        <begin position="274"/>
        <end position="300"/>
    </location>
</feature>
<dbReference type="Pfam" id="PF00595">
    <property type="entry name" value="PDZ"/>
    <property type="match status" value="1"/>
</dbReference>
<evidence type="ECO:0000256" key="1">
    <source>
        <dbReference type="SAM" id="MobiDB-lite"/>
    </source>
</evidence>